<dbReference type="PANTHER" id="PTHR43215">
    <property type="entry name" value="RADIAL SPOKE HEAD 1 HOMOLOG"/>
    <property type="match status" value="1"/>
</dbReference>
<dbReference type="InterPro" id="IPR036525">
    <property type="entry name" value="Tubulin/FtsZ_GTPase_sf"/>
</dbReference>
<comment type="caution">
    <text evidence="2">The sequence shown here is derived from an EMBL/GenBank/DDBJ whole genome shotgun (WGS) entry which is preliminary data.</text>
</comment>
<dbReference type="PANTHER" id="PTHR43215:SF15">
    <property type="entry name" value="PROTEIN ACCUMULATION AND REPLICATION OF CHLOROPLASTS 3, CHLOROPLASTIC"/>
    <property type="match status" value="1"/>
</dbReference>
<dbReference type="GO" id="GO:0009707">
    <property type="term" value="C:chloroplast outer membrane"/>
    <property type="evidence" value="ECO:0007669"/>
    <property type="project" value="TreeGrafter"/>
</dbReference>
<dbReference type="OrthoDB" id="270720at2759"/>
<dbReference type="Proteomes" id="UP000639772">
    <property type="component" value="Unassembled WGS sequence"/>
</dbReference>
<dbReference type="Pfam" id="PF02493">
    <property type="entry name" value="MORN"/>
    <property type="match status" value="3"/>
</dbReference>
<evidence type="ECO:0000313" key="3">
    <source>
        <dbReference type="Proteomes" id="UP000639772"/>
    </source>
</evidence>
<protein>
    <recommendedName>
        <fullName evidence="4">Protein ACCUMULATION AND REPLICATION OF CHLOROPLASTS 3</fullName>
    </recommendedName>
</protein>
<dbReference type="EMBL" id="JADCNM010000014">
    <property type="protein sequence ID" value="KAG0453791.1"/>
    <property type="molecule type" value="Genomic_DNA"/>
</dbReference>
<dbReference type="Gene3D" id="3.40.50.1440">
    <property type="entry name" value="Tubulin/FtsZ, GTPase domain"/>
    <property type="match status" value="1"/>
</dbReference>
<gene>
    <name evidence="2" type="ORF">HPP92_025095</name>
</gene>
<dbReference type="GO" id="GO:0005829">
    <property type="term" value="C:cytosol"/>
    <property type="evidence" value="ECO:0007669"/>
    <property type="project" value="TreeGrafter"/>
</dbReference>
<dbReference type="AlphaFoldDB" id="A0A835UBZ8"/>
<dbReference type="InterPro" id="IPR003409">
    <property type="entry name" value="MORN"/>
</dbReference>
<organism evidence="2 3">
    <name type="scientific">Vanilla planifolia</name>
    <name type="common">Vanilla</name>
    <dbReference type="NCBI Taxonomy" id="51239"/>
    <lineage>
        <taxon>Eukaryota</taxon>
        <taxon>Viridiplantae</taxon>
        <taxon>Streptophyta</taxon>
        <taxon>Embryophyta</taxon>
        <taxon>Tracheophyta</taxon>
        <taxon>Spermatophyta</taxon>
        <taxon>Magnoliopsida</taxon>
        <taxon>Liliopsida</taxon>
        <taxon>Asparagales</taxon>
        <taxon>Orchidaceae</taxon>
        <taxon>Vanilloideae</taxon>
        <taxon>Vanilleae</taxon>
        <taxon>Vanilla</taxon>
    </lineage>
</organism>
<dbReference type="SUPFAM" id="SSF82185">
    <property type="entry name" value="Histone H3 K4-specific methyltransferase SET7/9 N-terminal domain"/>
    <property type="match status" value="1"/>
</dbReference>
<accession>A0A835UBZ8</accession>
<dbReference type="GO" id="GO:0010020">
    <property type="term" value="P:chloroplast fission"/>
    <property type="evidence" value="ECO:0007669"/>
    <property type="project" value="TreeGrafter"/>
</dbReference>
<keyword evidence="1" id="KW-0677">Repeat</keyword>
<dbReference type="SUPFAM" id="SSF52490">
    <property type="entry name" value="Tubulin nucleotide-binding domain-like"/>
    <property type="match status" value="1"/>
</dbReference>
<dbReference type="Gene3D" id="2.20.110.10">
    <property type="entry name" value="Histone H3 K4-specific methyltransferase SET7/9 N-terminal domain"/>
    <property type="match status" value="2"/>
</dbReference>
<evidence type="ECO:0008006" key="4">
    <source>
        <dbReference type="Google" id="ProtNLM"/>
    </source>
</evidence>
<evidence type="ECO:0000256" key="1">
    <source>
        <dbReference type="ARBA" id="ARBA00022737"/>
    </source>
</evidence>
<sequence>MQVDTARSSLAVVLPSSCAQERSPLSLPAGRGGLWCGHLRSRIPSLRAVCTLDSQRVDAPVDVIGIGSRRDSFIDFCLASPAASTSRYRFWTIYSRDPTKVQLLERCHSKDAFIRDIELPLSVHSRKLVAILVASVGHDYDHTAAIDLLNNVKIAGGLAVAIIMMPFSFEGQRRQKEMNALLKKLRSCSKFYIVVEADSFFKLEMGTLAEALESANNTALLAVNTIWNMISKLHLAKLSTAEGKVKDVKSSQILKALESYGEVKICCGAGFSVNAAIKQAILHCPYGDSGLKDFNGLVIFTHASACTIAEGDFPHIILSFRHITSYTGDILYSKVYEPDLEANLVVTTLLIVGYNDKVVTQNKGFLSGLVQNLSFFSSFFRGDSMDTKETLLNNSCSNTLIPSDRESKTGLISDAYQFEVPPDPDIPNDFNNMLLCIESFGESIGGAAELTETKCKSFSKFGSKAMVETQSNHDVGPGFHIAQLWAKNCSRTQTRRNDNMKGLSLPVGIKPSKWLPGQTLYIDHMLNDDSDYILEITGGIAADICKKESPLSARAAMMLEAEREPQKSWNPIVEIQYRGGIYRGRCQGGLPDGKGRLILMDGSFYDGFWKFGKRTGLGTFCFSNGDLFQGPWRDDLMHGKGWFYFHTGDRWFANFWKGKANGEGRFYSKDGDVFFGCFRDGWRHGDSICIDVNGQRWKEVWDDGVLMTRIPFDQETEA</sequence>
<evidence type="ECO:0000313" key="2">
    <source>
        <dbReference type="EMBL" id="KAG0453791.1"/>
    </source>
</evidence>
<name>A0A835UBZ8_VANPL</name>
<dbReference type="SMART" id="SM00698">
    <property type="entry name" value="MORN"/>
    <property type="match status" value="3"/>
</dbReference>
<reference evidence="2 3" key="1">
    <citation type="journal article" date="2020" name="Nat. Food">
        <title>A phased Vanilla planifolia genome enables genetic improvement of flavour and production.</title>
        <authorList>
            <person name="Hasing T."/>
            <person name="Tang H."/>
            <person name="Brym M."/>
            <person name="Khazi F."/>
            <person name="Huang T."/>
            <person name="Chambers A.H."/>
        </authorList>
    </citation>
    <scope>NUCLEOTIDE SEQUENCE [LARGE SCALE GENOMIC DNA]</scope>
    <source>
        <tissue evidence="2">Leaf</tissue>
    </source>
</reference>
<proteinExistence type="predicted"/>